<dbReference type="InterPro" id="IPR027417">
    <property type="entry name" value="P-loop_NTPase"/>
</dbReference>
<keyword evidence="7" id="KW-1185">Reference proteome</keyword>
<evidence type="ECO:0000259" key="5">
    <source>
        <dbReference type="PROSITE" id="PS50893"/>
    </source>
</evidence>
<gene>
    <name evidence="6" type="ORF">FVP60_07145</name>
</gene>
<evidence type="ECO:0000256" key="3">
    <source>
        <dbReference type="ARBA" id="ARBA00022741"/>
    </source>
</evidence>
<comment type="similarity">
    <text evidence="1">Belongs to the ABC transporter superfamily.</text>
</comment>
<keyword evidence="4 6" id="KW-0067">ATP-binding</keyword>
<evidence type="ECO:0000313" key="6">
    <source>
        <dbReference type="EMBL" id="TXK04468.1"/>
    </source>
</evidence>
<dbReference type="GO" id="GO:0005524">
    <property type="term" value="F:ATP binding"/>
    <property type="evidence" value="ECO:0007669"/>
    <property type="project" value="UniProtKB-KW"/>
</dbReference>
<dbReference type="OrthoDB" id="9804819at2"/>
<dbReference type="Proteomes" id="UP000321196">
    <property type="component" value="Unassembled WGS sequence"/>
</dbReference>
<dbReference type="SMART" id="SM00382">
    <property type="entry name" value="AAA"/>
    <property type="match status" value="1"/>
</dbReference>
<dbReference type="Pfam" id="PF00005">
    <property type="entry name" value="ABC_tran"/>
    <property type="match status" value="1"/>
</dbReference>
<keyword evidence="2" id="KW-0813">Transport</keyword>
<evidence type="ECO:0000256" key="4">
    <source>
        <dbReference type="ARBA" id="ARBA00022840"/>
    </source>
</evidence>
<feature type="domain" description="ABC transporter" evidence="5">
    <location>
        <begin position="2"/>
        <end position="227"/>
    </location>
</feature>
<organism evidence="6 7">
    <name type="scientific">Microbacterium mitrae</name>
    <dbReference type="NCBI Taxonomy" id="664640"/>
    <lineage>
        <taxon>Bacteria</taxon>
        <taxon>Bacillati</taxon>
        <taxon>Actinomycetota</taxon>
        <taxon>Actinomycetes</taxon>
        <taxon>Micrococcales</taxon>
        <taxon>Microbacteriaceae</taxon>
        <taxon>Microbacterium</taxon>
    </lineage>
</organism>
<dbReference type="EMBL" id="VRSW01000002">
    <property type="protein sequence ID" value="TXK04468.1"/>
    <property type="molecule type" value="Genomic_DNA"/>
</dbReference>
<dbReference type="InterPro" id="IPR003593">
    <property type="entry name" value="AAA+_ATPase"/>
</dbReference>
<evidence type="ECO:0000256" key="1">
    <source>
        <dbReference type="ARBA" id="ARBA00005417"/>
    </source>
</evidence>
<sequence length="249" mass="26224">MIEVTHLVKRHGSKTVVDDVSFTAMPGRVTGFLGPNGAGKSSTLRILLGLDRPTSGTALVDGVAYRSLDRPLQRVGAMLDGPGANKGRTARAHLRWVAQSNAIPTSRVEEVLALTGLQGAAGKRIGAFSLGMGQRLGIATALLGDPGILVLDEPTNGLDPDGIRWMRGFLRSLADAGKTVLLSSHLMSEMEDTADDIVVIVRGHVVASGAGSEVLGDHASLEEAFFALTDARTEYGARAEHPDPEGRDR</sequence>
<dbReference type="SUPFAM" id="SSF52540">
    <property type="entry name" value="P-loop containing nucleoside triphosphate hydrolases"/>
    <property type="match status" value="1"/>
</dbReference>
<name>A0A5C8HLV4_9MICO</name>
<dbReference type="PANTHER" id="PTHR43335:SF4">
    <property type="entry name" value="ABC TRANSPORTER, ATP-BINDING PROTEIN"/>
    <property type="match status" value="1"/>
</dbReference>
<dbReference type="InterPro" id="IPR003439">
    <property type="entry name" value="ABC_transporter-like_ATP-bd"/>
</dbReference>
<keyword evidence="3" id="KW-0547">Nucleotide-binding</keyword>
<dbReference type="PROSITE" id="PS50893">
    <property type="entry name" value="ABC_TRANSPORTER_2"/>
    <property type="match status" value="1"/>
</dbReference>
<protein>
    <submittedName>
        <fullName evidence="6">ATP-binding cassette domain-containing protein</fullName>
    </submittedName>
</protein>
<dbReference type="Gene3D" id="3.40.50.300">
    <property type="entry name" value="P-loop containing nucleotide triphosphate hydrolases"/>
    <property type="match status" value="1"/>
</dbReference>
<dbReference type="GO" id="GO:0016887">
    <property type="term" value="F:ATP hydrolysis activity"/>
    <property type="evidence" value="ECO:0007669"/>
    <property type="project" value="InterPro"/>
</dbReference>
<dbReference type="PANTHER" id="PTHR43335">
    <property type="entry name" value="ABC TRANSPORTER, ATP-BINDING PROTEIN"/>
    <property type="match status" value="1"/>
</dbReference>
<evidence type="ECO:0000313" key="7">
    <source>
        <dbReference type="Proteomes" id="UP000321196"/>
    </source>
</evidence>
<comment type="caution">
    <text evidence="6">The sequence shown here is derived from an EMBL/GenBank/DDBJ whole genome shotgun (WGS) entry which is preliminary data.</text>
</comment>
<accession>A0A5C8HLV4</accession>
<proteinExistence type="inferred from homology"/>
<evidence type="ECO:0000256" key="2">
    <source>
        <dbReference type="ARBA" id="ARBA00022448"/>
    </source>
</evidence>
<dbReference type="RefSeq" id="WP_147825603.1">
    <property type="nucleotide sequence ID" value="NZ_BAAARG010000002.1"/>
</dbReference>
<dbReference type="AlphaFoldDB" id="A0A5C8HLV4"/>
<reference evidence="6 7" key="1">
    <citation type="submission" date="2019-08" db="EMBL/GenBank/DDBJ databases">
        <authorList>
            <person name="Dong K."/>
        </authorList>
    </citation>
    <scope>NUCLEOTIDE SEQUENCE [LARGE SCALE GENOMIC DNA]</scope>
    <source>
        <strain evidence="6 7">M4-8</strain>
    </source>
</reference>